<keyword evidence="9 17" id="KW-0418">Kinase</keyword>
<feature type="compositionally biased region" description="Acidic residues" evidence="14">
    <location>
        <begin position="173"/>
        <end position="182"/>
    </location>
</feature>
<feature type="compositionally biased region" description="Basic residues" evidence="14">
    <location>
        <begin position="1155"/>
        <end position="1166"/>
    </location>
</feature>
<dbReference type="GO" id="GO:0090263">
    <property type="term" value="P:positive regulation of canonical Wnt signaling pathway"/>
    <property type="evidence" value="ECO:0007669"/>
    <property type="project" value="UniProtKB-ARBA"/>
</dbReference>
<evidence type="ECO:0000259" key="15">
    <source>
        <dbReference type="PROSITE" id="PS50011"/>
    </source>
</evidence>
<accession>A0A6J3H3K0</accession>
<dbReference type="PROSITE" id="PS50011">
    <property type="entry name" value="PROTEIN_KINASE_DOM"/>
    <property type="match status" value="1"/>
</dbReference>
<feature type="compositionally biased region" description="Polar residues" evidence="14">
    <location>
        <begin position="1629"/>
        <end position="1644"/>
    </location>
</feature>
<feature type="region of interest" description="Disordered" evidence="14">
    <location>
        <begin position="1572"/>
        <end position="1774"/>
    </location>
</feature>
<evidence type="ECO:0000256" key="8">
    <source>
        <dbReference type="ARBA" id="ARBA00022741"/>
    </source>
</evidence>
<evidence type="ECO:0000256" key="6">
    <source>
        <dbReference type="ARBA" id="ARBA00022553"/>
    </source>
</evidence>
<evidence type="ECO:0000256" key="3">
    <source>
        <dbReference type="ARBA" id="ARBA00012513"/>
    </source>
</evidence>
<evidence type="ECO:0000313" key="17">
    <source>
        <dbReference type="RefSeq" id="XP_032124377.1"/>
    </source>
</evidence>
<feature type="compositionally biased region" description="Polar residues" evidence="14">
    <location>
        <begin position="1412"/>
        <end position="1424"/>
    </location>
</feature>
<feature type="region of interest" description="Disordered" evidence="14">
    <location>
        <begin position="1442"/>
        <end position="1533"/>
    </location>
</feature>
<evidence type="ECO:0000256" key="2">
    <source>
        <dbReference type="ARBA" id="ARBA00004496"/>
    </source>
</evidence>
<dbReference type="SMART" id="SM00220">
    <property type="entry name" value="S_TKc"/>
    <property type="match status" value="1"/>
</dbReference>
<dbReference type="CTD" id="65268"/>
<dbReference type="Gene3D" id="3.10.20.90">
    <property type="entry name" value="Phosphatidylinositol 3-kinase Catalytic Subunit, Chain A, domain 1"/>
    <property type="match status" value="2"/>
</dbReference>
<comment type="cofactor">
    <cofactor evidence="1">
        <name>Mg(2+)</name>
        <dbReference type="ChEBI" id="CHEBI:18420"/>
    </cofactor>
</comment>
<dbReference type="GO" id="GO:0004674">
    <property type="term" value="F:protein serine/threonine kinase activity"/>
    <property type="evidence" value="ECO:0007669"/>
    <property type="project" value="UniProtKB-KW"/>
</dbReference>
<dbReference type="InterPro" id="IPR000719">
    <property type="entry name" value="Prot_kinase_dom"/>
</dbReference>
<dbReference type="Pfam" id="PF24889">
    <property type="entry name" value="CCTL2_WNK"/>
    <property type="match status" value="1"/>
</dbReference>
<evidence type="ECO:0000256" key="4">
    <source>
        <dbReference type="ARBA" id="ARBA00022490"/>
    </source>
</evidence>
<dbReference type="InterPro" id="IPR050588">
    <property type="entry name" value="WNK_Ser-Thr_kinase"/>
</dbReference>
<keyword evidence="10" id="KW-0067">ATP-binding</keyword>
<feature type="region of interest" description="Disordered" evidence="14">
    <location>
        <begin position="917"/>
        <end position="992"/>
    </location>
</feature>
<name>A0A6J3H3K0_SAPAP</name>
<feature type="region of interest" description="Disordered" evidence="14">
    <location>
        <begin position="2078"/>
        <end position="2099"/>
    </location>
</feature>
<dbReference type="GO" id="GO:0005524">
    <property type="term" value="F:ATP binding"/>
    <property type="evidence" value="ECO:0007669"/>
    <property type="project" value="UniProtKB-KW"/>
</dbReference>
<evidence type="ECO:0000313" key="16">
    <source>
        <dbReference type="Proteomes" id="UP000504640"/>
    </source>
</evidence>
<dbReference type="InterPro" id="IPR008271">
    <property type="entry name" value="Ser/Thr_kinase_AS"/>
</dbReference>
<dbReference type="CDD" id="cd14032">
    <property type="entry name" value="STKc_WNK2_like"/>
    <property type="match status" value="1"/>
</dbReference>
<evidence type="ECO:0000256" key="12">
    <source>
        <dbReference type="ARBA" id="ARBA00048679"/>
    </source>
</evidence>
<feature type="region of interest" description="Disordered" evidence="14">
    <location>
        <begin position="702"/>
        <end position="749"/>
    </location>
</feature>
<evidence type="ECO:0000256" key="14">
    <source>
        <dbReference type="SAM" id="MobiDB-lite"/>
    </source>
</evidence>
<feature type="compositionally biased region" description="Pro residues" evidence="14">
    <location>
        <begin position="942"/>
        <end position="990"/>
    </location>
</feature>
<protein>
    <recommendedName>
        <fullName evidence="3">non-specific serine/threonine protein kinase</fullName>
        <ecNumber evidence="3">2.7.11.1</ecNumber>
    </recommendedName>
</protein>
<keyword evidence="5" id="KW-0723">Serine/threonine-protein kinase</keyword>
<keyword evidence="16" id="KW-1185">Reference proteome</keyword>
<keyword evidence="8" id="KW-0547">Nucleotide-binding</keyword>
<dbReference type="Pfam" id="PF12202">
    <property type="entry name" value="OSR1_C"/>
    <property type="match status" value="1"/>
</dbReference>
<gene>
    <name evidence="17" type="primary">WNK2</name>
</gene>
<evidence type="ECO:0000256" key="1">
    <source>
        <dbReference type="ARBA" id="ARBA00001946"/>
    </source>
</evidence>
<feature type="compositionally biased region" description="Pro residues" evidence="14">
    <location>
        <begin position="1460"/>
        <end position="1471"/>
    </location>
</feature>
<comment type="catalytic activity">
    <reaction evidence="12">
        <text>L-seryl-[protein] + ATP = O-phospho-L-seryl-[protein] + ADP + H(+)</text>
        <dbReference type="Rhea" id="RHEA:17989"/>
        <dbReference type="Rhea" id="RHEA-COMP:9863"/>
        <dbReference type="Rhea" id="RHEA-COMP:11604"/>
        <dbReference type="ChEBI" id="CHEBI:15378"/>
        <dbReference type="ChEBI" id="CHEBI:29999"/>
        <dbReference type="ChEBI" id="CHEBI:30616"/>
        <dbReference type="ChEBI" id="CHEBI:83421"/>
        <dbReference type="ChEBI" id="CHEBI:456216"/>
        <dbReference type="EC" id="2.7.11.1"/>
    </reaction>
</comment>
<feature type="region of interest" description="Disordered" evidence="14">
    <location>
        <begin position="1969"/>
        <end position="1993"/>
    </location>
</feature>
<dbReference type="GO" id="GO:1904062">
    <property type="term" value="P:regulation of monoatomic cation transmembrane transport"/>
    <property type="evidence" value="ECO:0007669"/>
    <property type="project" value="UniProtKB-ARBA"/>
</dbReference>
<feature type="region of interest" description="Disordered" evidence="14">
    <location>
        <begin position="1311"/>
        <end position="1429"/>
    </location>
</feature>
<feature type="compositionally biased region" description="Basic and acidic residues" evidence="14">
    <location>
        <begin position="1572"/>
        <end position="1582"/>
    </location>
</feature>
<feature type="compositionally biased region" description="Basic and acidic residues" evidence="14">
    <location>
        <begin position="142"/>
        <end position="172"/>
    </location>
</feature>
<feature type="compositionally biased region" description="Polar residues" evidence="14">
    <location>
        <begin position="604"/>
        <end position="621"/>
    </location>
</feature>
<feature type="compositionally biased region" description="Polar residues" evidence="14">
    <location>
        <begin position="1690"/>
        <end position="1712"/>
    </location>
</feature>
<feature type="compositionally biased region" description="Pro residues" evidence="14">
    <location>
        <begin position="1362"/>
        <end position="1377"/>
    </location>
</feature>
<feature type="compositionally biased region" description="Pro residues" evidence="14">
    <location>
        <begin position="95"/>
        <end position="108"/>
    </location>
</feature>
<feature type="region of interest" description="Disordered" evidence="14">
    <location>
        <begin position="599"/>
        <end position="630"/>
    </location>
</feature>
<feature type="compositionally biased region" description="Pro residues" evidence="14">
    <location>
        <begin position="709"/>
        <end position="734"/>
    </location>
</feature>
<dbReference type="FunFam" id="3.10.20.90:FF:000007">
    <property type="entry name" value="Serine/threonine-protein kinase WNK1 isoform 1"/>
    <property type="match status" value="1"/>
</dbReference>
<evidence type="ECO:0000256" key="10">
    <source>
        <dbReference type="ARBA" id="ARBA00022840"/>
    </source>
</evidence>
<dbReference type="PANTHER" id="PTHR13902">
    <property type="entry name" value="SERINE/THREONINE-PROTEIN KINASE WNK WITH NO LYSINE -RELATED"/>
    <property type="match status" value="1"/>
</dbReference>
<evidence type="ECO:0000256" key="7">
    <source>
        <dbReference type="ARBA" id="ARBA00022679"/>
    </source>
</evidence>
<dbReference type="FunFam" id="1.10.510.10:FF:000006">
    <property type="entry name" value="Serine/threonine-protein kinase WNK1 isoform 2"/>
    <property type="match status" value="1"/>
</dbReference>
<feature type="compositionally biased region" description="Basic and acidic residues" evidence="14">
    <location>
        <begin position="1"/>
        <end position="10"/>
    </location>
</feature>
<feature type="region of interest" description="Disordered" evidence="14">
    <location>
        <begin position="1"/>
        <end position="183"/>
    </location>
</feature>
<dbReference type="Pfam" id="PF00069">
    <property type="entry name" value="Pkinase"/>
    <property type="match status" value="1"/>
</dbReference>
<keyword evidence="6" id="KW-0597">Phosphoprotein</keyword>
<feature type="region of interest" description="Disordered" evidence="14">
    <location>
        <begin position="1793"/>
        <end position="1827"/>
    </location>
</feature>
<dbReference type="GO" id="GO:0042592">
    <property type="term" value="P:homeostatic process"/>
    <property type="evidence" value="ECO:0007669"/>
    <property type="project" value="UniProtKB-ARBA"/>
</dbReference>
<feature type="compositionally biased region" description="Pro residues" evidence="14">
    <location>
        <begin position="1503"/>
        <end position="1516"/>
    </location>
</feature>
<evidence type="ECO:0000256" key="5">
    <source>
        <dbReference type="ARBA" id="ARBA00022527"/>
    </source>
</evidence>
<feature type="domain" description="Protein kinase" evidence="15">
    <location>
        <begin position="195"/>
        <end position="453"/>
    </location>
</feature>
<dbReference type="SUPFAM" id="SSF56112">
    <property type="entry name" value="Protein kinase-like (PK-like)"/>
    <property type="match status" value="1"/>
</dbReference>
<keyword evidence="4" id="KW-0963">Cytoplasm</keyword>
<dbReference type="GeneID" id="116543128"/>
<feature type="region of interest" description="Disordered" evidence="14">
    <location>
        <begin position="1928"/>
        <end position="1948"/>
    </location>
</feature>
<reference evidence="17" key="1">
    <citation type="submission" date="2025-08" db="UniProtKB">
        <authorList>
            <consortium name="RefSeq"/>
        </authorList>
    </citation>
    <scope>IDENTIFICATION</scope>
    <source>
        <tissue evidence="17">Blood</tissue>
    </source>
</reference>
<feature type="region of interest" description="Disordered" evidence="14">
    <location>
        <begin position="1250"/>
        <end position="1284"/>
    </location>
</feature>
<comment type="subcellular location">
    <subcellularLocation>
        <location evidence="2">Cytoplasm</location>
    </subcellularLocation>
</comment>
<feature type="coiled-coil region" evidence="13">
    <location>
        <begin position="1889"/>
        <end position="1920"/>
    </location>
</feature>
<evidence type="ECO:0000256" key="13">
    <source>
        <dbReference type="SAM" id="Coils"/>
    </source>
</evidence>
<feature type="compositionally biased region" description="Polar residues" evidence="14">
    <location>
        <begin position="1351"/>
        <end position="1361"/>
    </location>
</feature>
<keyword evidence="7" id="KW-0808">Transferase</keyword>
<dbReference type="FunFam" id="3.10.20.90:FF:000012">
    <property type="entry name" value="Serine/threonine-protein kinase WNK1 isoform 2"/>
    <property type="match status" value="1"/>
</dbReference>
<evidence type="ECO:0000256" key="9">
    <source>
        <dbReference type="ARBA" id="ARBA00022777"/>
    </source>
</evidence>
<feature type="region of interest" description="Disordered" evidence="14">
    <location>
        <begin position="1075"/>
        <end position="1173"/>
    </location>
</feature>
<dbReference type="RefSeq" id="XP_032124377.1">
    <property type="nucleotide sequence ID" value="XM_032268486.1"/>
</dbReference>
<dbReference type="GO" id="GO:0005737">
    <property type="term" value="C:cytoplasm"/>
    <property type="evidence" value="ECO:0007669"/>
    <property type="project" value="UniProtKB-SubCell"/>
</dbReference>
<organism evidence="16 17">
    <name type="scientific">Sapajus apella</name>
    <name type="common">Brown-capped capuchin</name>
    <name type="synonym">Cebus apella</name>
    <dbReference type="NCBI Taxonomy" id="9515"/>
    <lineage>
        <taxon>Eukaryota</taxon>
        <taxon>Metazoa</taxon>
        <taxon>Chordata</taxon>
        <taxon>Craniata</taxon>
        <taxon>Vertebrata</taxon>
        <taxon>Euteleostomi</taxon>
        <taxon>Mammalia</taxon>
        <taxon>Eutheria</taxon>
        <taxon>Euarchontoglires</taxon>
        <taxon>Primates</taxon>
        <taxon>Haplorrhini</taxon>
        <taxon>Platyrrhini</taxon>
        <taxon>Cebidae</taxon>
        <taxon>Cebinae</taxon>
        <taxon>Sapajus</taxon>
    </lineage>
</organism>
<proteinExistence type="predicted"/>
<dbReference type="Gene3D" id="1.10.510.10">
    <property type="entry name" value="Transferase(Phosphotransferase) domain 1"/>
    <property type="match status" value="1"/>
</dbReference>
<keyword evidence="13" id="KW-0175">Coiled coil</keyword>
<dbReference type="InterPro" id="IPR056865">
    <property type="entry name" value="CCTL2_WNK"/>
</dbReference>
<feature type="compositionally biased region" description="Polar residues" evidence="14">
    <location>
        <begin position="1390"/>
        <end position="1402"/>
    </location>
</feature>
<comment type="catalytic activity">
    <reaction evidence="11">
        <text>L-threonyl-[protein] + ATP = O-phospho-L-threonyl-[protein] + ADP + H(+)</text>
        <dbReference type="Rhea" id="RHEA:46608"/>
        <dbReference type="Rhea" id="RHEA-COMP:11060"/>
        <dbReference type="Rhea" id="RHEA-COMP:11605"/>
        <dbReference type="ChEBI" id="CHEBI:15378"/>
        <dbReference type="ChEBI" id="CHEBI:30013"/>
        <dbReference type="ChEBI" id="CHEBI:30616"/>
        <dbReference type="ChEBI" id="CHEBI:61977"/>
        <dbReference type="ChEBI" id="CHEBI:456216"/>
        <dbReference type="EC" id="2.7.11.1"/>
    </reaction>
</comment>
<feature type="compositionally biased region" description="Low complexity" evidence="14">
    <location>
        <begin position="128"/>
        <end position="141"/>
    </location>
</feature>
<sequence>MDGDGGRRDAPGALMEPGRGAGPAGMAEPRAKAARPGPQRFLRRSVVESDQEEPPGLEAAEAPGPQPPQPLQRRVLLLCKTRRLIAERARGRPAAPAPAAPAAPPGAPGAPADAGPELLVAQEPVPDPTAAAAETAPAPDGGPREEAAATVRKEDEGATEAKPEPGRTRRDEPEEEEDDEDDLKAVATSLDGRFLKFDIELGRGSFKTVYKGLDTETWVEVAWCELQDRKLTKLERQRFKEEAEMLKGLQHPNIVRFYDFWESSAKGKRCIVLVTELMTSGTLKTYLKRFKVMKPKVLRSWCRQILKGLLFLHTRTPPIIHRDLKCDNIFITGPTGSVKIGDLGLATLKRASFAKSVIGTPEFMAPEMYEEHYDESVDVYAFGMCMLEMATSEYPYSECQNAAQIYRKVTCGIKPASFEKVHDPEIKEIIGECICKNKEERYEIKDLLSHAFFAEDTGVRVELAEEDHGRKSTIALRLWVEDPKKLKGKPKDNGAIEFTFDLEKETPDEVAQEMIESGFFHESDVKIVAKSIRDRVALIQWRRERIWPALQPKEQQDVGSPDKARGPPVPLQVQVTYHAQAGQPGPPEPEELEADQHLLPPTLPTSATSLASDSTFDSGQGSTVYSDSQSSQQSVVLGSLADAAPPPAQCVCSPPVSEGPVLPQSLPSLGAFQQPMAAPGLPVGSVPPPACPPPLQQHFPDPAISFAPVLPPPSTPVPTGPGQPAPPGQQPPPLAQSTPLPQVLAPQPVGPLQPVPTLLPQYLAPASQVGAPAQLKPLQMPQAPLQALAQVPPQMPPIPVVPPITPLAGIDGLPPALPDLPTATVPPVPPPQYFSPAVILPSLAAPLPPPSPALPLQAMKLPHPPGAPLAMPCRTIVPNAPAAIPLLAVAPPGVAALSIHPAVAQLPAQPVYPTAFPQMAPTDVPPSPHHTVQNIRATPSQPALPPQPTLPPQPILPPQPVLPPQPTLPPQSILPPQPVLPPQPALPVRPEPLQSHLPEQAAPAAAPGSQILLGHPAPYAVDVAAQVPTVPVPPAAVLSPPLPEVLLPAAPELLPQFPSSLATVSASAQSVPTQTATLLPPANPPLPGGPGITSPCPAVQLTVEPAQEEQASQDKPPGPPQSCESYGGSDVTSGKELSDSCEGAFGGGRLEGRAARKHHRRSTRARSRQERASRPRLTILNVCNTGDKMVECQLETHNHKMVTFKFDLDGDAPDEIATYMVEHDFILQAERETFIEQMKDVMDKAEDMLSEDTDADRGSDPGTSLPHLSTCGLGAGEESRQSQANAPVYQQNVLHTGKRWFIICPVAEHPTPEAPESSPPLPLSSLPPEASQDPAPYKDQLSSKEQPGFLASQQLLSQTGPSNPPAGVPAPLAPFSPPVTALPQDGAAPATSTMPEPTSGTAIQAGGAGTPQGPTSELETSQPLVETHEAPLAVQPLVVSLGPCAPAPEAASTREASAPGEPPPAPAPEPSPHSGAPQPSLGQPAPLLPAAVGAISLATTQLPSPPLGPTVPPQPPSALESDGEGPPPRVGFVDSTIKSLDEKLRTLLYQEHVPTSSASAGTPVEVGDRDFTLEPLRGDQPRSEVCGGDLALPSAPNEAVTGRAQPPQPLVEKSELIPTQGAVMERGRSSSVTAPVPTAESSPGSMLGYDRDGGQLVSDSRVVPSAPQDVPAFVRSARVEPTDRDGGVTGESSAEPPQSAMSISTPGGQASHPQALGARASGSPRKHPEQQDGSSPAKTVGRFSVVSTQDEWTLASPHSLRYSAPPDVYLDEAPSSPDVKLAVRRAQTASSIEVGVGEPVSSDSGDECPRARPPVQKQASLPGSGSMAGDFVKKATAFLQRPSRAGSIGPEMPSRVGVKVPTISVTSFHSQSSYISSDNDSELEDADIKKELQSLREKHLKEISELQSQQKQEIEALYRRLGKPLPPNVGFFHTAPPTGRRRKASKSKLKAGKLLNPLVRQLKVVASSTGHLADSSRGPPAKDPAQASAGLAADSTGLSGKAVQTQQPCSVRASLSSDICSGLANDGGGVRGQGWTVYHPTSERVTYKSSSKPRARFLSGPVSVSIWSALKRLCLGKEHSSRSSTSSLAPGPEPGPQPALRVQAQVNNSNNKKGTFTDDLHKLVDEWTSKTVGAAQLKPTLNQLKQTQKLQDMEAQAGRAAPGEARAMTAPQAGVGMPRLPPVPGPLSTTVIPGAASALPVPTPDGALGTARRNQVWFGLQVPPTSCCGHSTQPRGGRQVGSKTASFAASDPVRS</sequence>
<dbReference type="InterPro" id="IPR011009">
    <property type="entry name" value="Kinase-like_dom_sf"/>
</dbReference>
<dbReference type="PROSITE" id="PS00108">
    <property type="entry name" value="PROTEIN_KINASE_ST"/>
    <property type="match status" value="1"/>
</dbReference>
<dbReference type="FunFam" id="3.30.200.20:FF:000494">
    <property type="entry name" value="serine/threonine-protein kinase WNK2 isoform X2"/>
    <property type="match status" value="1"/>
</dbReference>
<feature type="region of interest" description="Disordered" evidence="14">
    <location>
        <begin position="2228"/>
        <end position="2255"/>
    </location>
</feature>
<dbReference type="InterPro" id="IPR024678">
    <property type="entry name" value="Kinase_OSR1/WNK_CCT"/>
</dbReference>
<dbReference type="EC" id="2.7.11.1" evidence="3"/>
<evidence type="ECO:0000256" key="11">
    <source>
        <dbReference type="ARBA" id="ARBA00047899"/>
    </source>
</evidence>
<dbReference type="Proteomes" id="UP000504640">
    <property type="component" value="Unplaced"/>
</dbReference>
<feature type="compositionally biased region" description="Basic residues" evidence="14">
    <location>
        <begin position="1939"/>
        <end position="1948"/>
    </location>
</feature>
<dbReference type="Gene3D" id="3.30.200.20">
    <property type="entry name" value="Phosphorylase Kinase, domain 1"/>
    <property type="match status" value="1"/>
</dbReference>
<feature type="compositionally biased region" description="Basic and acidic residues" evidence="14">
    <location>
        <begin position="1677"/>
        <end position="1686"/>
    </location>
</feature>